<keyword evidence="2" id="KW-1185">Reference proteome</keyword>
<sequence length="74" mass="8542">MDQWWDSWAFTGKILSLRWFDSEELPITLYFTLSSKVNEFCRQIWSCSGEAIHLNRSSRTLGLDGSRRLNIGGG</sequence>
<accession>A0A016V7G9</accession>
<dbReference type="AlphaFoldDB" id="A0A016V7G9"/>
<evidence type="ECO:0000313" key="2">
    <source>
        <dbReference type="Proteomes" id="UP000024635"/>
    </source>
</evidence>
<gene>
    <name evidence="1" type="primary">Acey_s0016.g3039</name>
    <name evidence="1" type="ORF">Y032_0016g3039</name>
</gene>
<comment type="caution">
    <text evidence="1">The sequence shown here is derived from an EMBL/GenBank/DDBJ whole genome shotgun (WGS) entry which is preliminary data.</text>
</comment>
<proteinExistence type="predicted"/>
<dbReference type="EMBL" id="JARK01001352">
    <property type="protein sequence ID" value="EYC22962.1"/>
    <property type="molecule type" value="Genomic_DNA"/>
</dbReference>
<dbReference type="Proteomes" id="UP000024635">
    <property type="component" value="Unassembled WGS sequence"/>
</dbReference>
<evidence type="ECO:0000313" key="1">
    <source>
        <dbReference type="EMBL" id="EYC22962.1"/>
    </source>
</evidence>
<organism evidence="1 2">
    <name type="scientific">Ancylostoma ceylanicum</name>
    <dbReference type="NCBI Taxonomy" id="53326"/>
    <lineage>
        <taxon>Eukaryota</taxon>
        <taxon>Metazoa</taxon>
        <taxon>Ecdysozoa</taxon>
        <taxon>Nematoda</taxon>
        <taxon>Chromadorea</taxon>
        <taxon>Rhabditida</taxon>
        <taxon>Rhabditina</taxon>
        <taxon>Rhabditomorpha</taxon>
        <taxon>Strongyloidea</taxon>
        <taxon>Ancylostomatidae</taxon>
        <taxon>Ancylostomatinae</taxon>
        <taxon>Ancylostoma</taxon>
    </lineage>
</organism>
<protein>
    <submittedName>
        <fullName evidence="1">Uncharacterized protein</fullName>
    </submittedName>
</protein>
<reference evidence="2" key="1">
    <citation type="journal article" date="2015" name="Nat. Genet.">
        <title>The genome and transcriptome of the zoonotic hookworm Ancylostoma ceylanicum identify infection-specific gene families.</title>
        <authorList>
            <person name="Schwarz E.M."/>
            <person name="Hu Y."/>
            <person name="Antoshechkin I."/>
            <person name="Miller M.M."/>
            <person name="Sternberg P.W."/>
            <person name="Aroian R.V."/>
        </authorList>
    </citation>
    <scope>NUCLEOTIDE SEQUENCE</scope>
    <source>
        <strain evidence="2">HY135</strain>
    </source>
</reference>
<name>A0A016V7G9_9BILA</name>